<accession>A0ACB9JL76</accession>
<proteinExistence type="predicted"/>
<reference evidence="2" key="1">
    <citation type="journal article" date="2022" name="Mol. Ecol. Resour.">
        <title>The genomes of chicory, endive, great burdock and yacon provide insights into Asteraceae palaeo-polyploidization history and plant inulin production.</title>
        <authorList>
            <person name="Fan W."/>
            <person name="Wang S."/>
            <person name="Wang H."/>
            <person name="Wang A."/>
            <person name="Jiang F."/>
            <person name="Liu H."/>
            <person name="Zhao H."/>
            <person name="Xu D."/>
            <person name="Zhang Y."/>
        </authorList>
    </citation>
    <scope>NUCLEOTIDE SEQUENCE [LARGE SCALE GENOMIC DNA]</scope>
    <source>
        <strain evidence="2">cv. Yunnan</strain>
    </source>
</reference>
<organism evidence="1 2">
    <name type="scientific">Smallanthus sonchifolius</name>
    <dbReference type="NCBI Taxonomy" id="185202"/>
    <lineage>
        <taxon>Eukaryota</taxon>
        <taxon>Viridiplantae</taxon>
        <taxon>Streptophyta</taxon>
        <taxon>Embryophyta</taxon>
        <taxon>Tracheophyta</taxon>
        <taxon>Spermatophyta</taxon>
        <taxon>Magnoliopsida</taxon>
        <taxon>eudicotyledons</taxon>
        <taxon>Gunneridae</taxon>
        <taxon>Pentapetalae</taxon>
        <taxon>asterids</taxon>
        <taxon>campanulids</taxon>
        <taxon>Asterales</taxon>
        <taxon>Asteraceae</taxon>
        <taxon>Asteroideae</taxon>
        <taxon>Heliantheae alliance</taxon>
        <taxon>Millerieae</taxon>
        <taxon>Smallanthus</taxon>
    </lineage>
</organism>
<evidence type="ECO:0000313" key="2">
    <source>
        <dbReference type="Proteomes" id="UP001056120"/>
    </source>
</evidence>
<dbReference type="EMBL" id="CM042020">
    <property type="protein sequence ID" value="KAI3821229.1"/>
    <property type="molecule type" value="Genomic_DNA"/>
</dbReference>
<dbReference type="Proteomes" id="UP001056120">
    <property type="component" value="Linkage Group LG03"/>
</dbReference>
<sequence length="85" mass="9788">MEKDDEISKVKKRKVKSLALKAKYSKSSSEKDNEQSNSDNGEELPKATRKDNKNNAFVGGAWSDNWDENDEAKKEKKMSHGFWHK</sequence>
<protein>
    <submittedName>
        <fullName evidence="1">Uncharacterized protein</fullName>
    </submittedName>
</protein>
<gene>
    <name evidence="1" type="ORF">L1987_08790</name>
</gene>
<evidence type="ECO:0000313" key="1">
    <source>
        <dbReference type="EMBL" id="KAI3821229.1"/>
    </source>
</evidence>
<comment type="caution">
    <text evidence="1">The sequence shown here is derived from an EMBL/GenBank/DDBJ whole genome shotgun (WGS) entry which is preliminary data.</text>
</comment>
<keyword evidence="2" id="KW-1185">Reference proteome</keyword>
<name>A0ACB9JL76_9ASTR</name>
<reference evidence="1 2" key="2">
    <citation type="journal article" date="2022" name="Mol. Ecol. Resour.">
        <title>The genomes of chicory, endive, great burdock and yacon provide insights into Asteraceae paleo-polyploidization history and plant inulin production.</title>
        <authorList>
            <person name="Fan W."/>
            <person name="Wang S."/>
            <person name="Wang H."/>
            <person name="Wang A."/>
            <person name="Jiang F."/>
            <person name="Liu H."/>
            <person name="Zhao H."/>
            <person name="Xu D."/>
            <person name="Zhang Y."/>
        </authorList>
    </citation>
    <scope>NUCLEOTIDE SEQUENCE [LARGE SCALE GENOMIC DNA]</scope>
    <source>
        <strain evidence="2">cv. Yunnan</strain>
        <tissue evidence="1">Leaves</tissue>
    </source>
</reference>